<protein>
    <submittedName>
        <fullName evidence="2">Uncharacterized protein</fullName>
    </submittedName>
</protein>
<evidence type="ECO:0000313" key="3">
    <source>
        <dbReference type="EMBL" id="CAL1143739.1"/>
    </source>
</evidence>
<dbReference type="Proteomes" id="UP001152797">
    <property type="component" value="Unassembled WGS sequence"/>
</dbReference>
<evidence type="ECO:0000313" key="4">
    <source>
        <dbReference type="Proteomes" id="UP001152797"/>
    </source>
</evidence>
<dbReference type="EMBL" id="CAMXCT020001468">
    <property type="protein sequence ID" value="CAL1143739.1"/>
    <property type="molecule type" value="Genomic_DNA"/>
</dbReference>
<feature type="transmembrane region" description="Helical" evidence="1">
    <location>
        <begin position="12"/>
        <end position="32"/>
    </location>
</feature>
<keyword evidence="1" id="KW-0472">Membrane</keyword>
<dbReference type="EMBL" id="CAMXCT030001468">
    <property type="protein sequence ID" value="CAL4777676.1"/>
    <property type="molecule type" value="Genomic_DNA"/>
</dbReference>
<organism evidence="2">
    <name type="scientific">Cladocopium goreaui</name>
    <dbReference type="NCBI Taxonomy" id="2562237"/>
    <lineage>
        <taxon>Eukaryota</taxon>
        <taxon>Sar</taxon>
        <taxon>Alveolata</taxon>
        <taxon>Dinophyceae</taxon>
        <taxon>Suessiales</taxon>
        <taxon>Symbiodiniaceae</taxon>
        <taxon>Cladocopium</taxon>
    </lineage>
</organism>
<sequence length="416" mass="47053">MTPSQFDLLVKRMIAVNTPKVVVLLVLLVWWLDIPKHHDAPYQVIEYFAGVGRIAALAKLCGFTTAAVDIDYSREWGKRMGRRPPMDLNGNAGLVLCIHLLLSSEWEAVAAFLAIVCSSFVPVNRGSTWRSILTPLGNEEFVGVRRGNKLVARSVILMLITYLANGVFLVENPGNSLIAFHPRWVWFLEQLRKHGVEIQKVAFWMRKYGCNSWKRTWLWANSNRIAALDRGPLTATEKSTARPTTTRYKNKSGETKFKGNSSLKGSQKYTYKYAAKLITLLPDFRSDARGRPFAVSSEPLQEQFAAMSYDDEGKAWEQEADLRDVIQYVRGAKKLIIPLLSRVFSTETLAAGLQLVKTEAGMSDLSDLNPQELEAELRELEAGHVDLLQFVDLLMFWYPLFHPLPWAIPFHIPLSV</sequence>
<accession>A0A9P1FUS7</accession>
<gene>
    <name evidence="2" type="ORF">C1SCF055_LOCUS17360</name>
</gene>
<dbReference type="EMBL" id="CAMXCT010001468">
    <property type="protein sequence ID" value="CAI3990364.1"/>
    <property type="molecule type" value="Genomic_DNA"/>
</dbReference>
<proteinExistence type="predicted"/>
<reference evidence="2" key="1">
    <citation type="submission" date="2022-10" db="EMBL/GenBank/DDBJ databases">
        <authorList>
            <person name="Chen Y."/>
            <person name="Dougan E. K."/>
            <person name="Chan C."/>
            <person name="Rhodes N."/>
            <person name="Thang M."/>
        </authorList>
    </citation>
    <scope>NUCLEOTIDE SEQUENCE</scope>
</reference>
<comment type="caution">
    <text evidence="2">The sequence shown here is derived from an EMBL/GenBank/DDBJ whole genome shotgun (WGS) entry which is preliminary data.</text>
</comment>
<dbReference type="OrthoDB" id="413538at2759"/>
<keyword evidence="1" id="KW-1133">Transmembrane helix</keyword>
<keyword evidence="4" id="KW-1185">Reference proteome</keyword>
<dbReference type="AlphaFoldDB" id="A0A9P1FUS7"/>
<evidence type="ECO:0000256" key="1">
    <source>
        <dbReference type="SAM" id="Phobius"/>
    </source>
</evidence>
<keyword evidence="1" id="KW-0812">Transmembrane</keyword>
<name>A0A9P1FUS7_9DINO</name>
<evidence type="ECO:0000313" key="2">
    <source>
        <dbReference type="EMBL" id="CAI3990364.1"/>
    </source>
</evidence>
<reference evidence="3" key="2">
    <citation type="submission" date="2024-04" db="EMBL/GenBank/DDBJ databases">
        <authorList>
            <person name="Chen Y."/>
            <person name="Shah S."/>
            <person name="Dougan E. K."/>
            <person name="Thang M."/>
            <person name="Chan C."/>
        </authorList>
    </citation>
    <scope>NUCLEOTIDE SEQUENCE [LARGE SCALE GENOMIC DNA]</scope>
</reference>